<protein>
    <recommendedName>
        <fullName evidence="7">Fungal N-terminal domain-containing protein</fullName>
    </recommendedName>
</protein>
<dbReference type="SUPFAM" id="SSF48403">
    <property type="entry name" value="Ankyrin repeat"/>
    <property type="match status" value="1"/>
</dbReference>
<accession>A0A8H3SCY9</accession>
<evidence type="ECO:0000256" key="1">
    <source>
        <dbReference type="ARBA" id="ARBA00022737"/>
    </source>
</evidence>
<dbReference type="PANTHER" id="PTHR24198:SF165">
    <property type="entry name" value="ANKYRIN REPEAT-CONTAINING PROTEIN-RELATED"/>
    <property type="match status" value="1"/>
</dbReference>
<evidence type="ECO:0008006" key="7">
    <source>
        <dbReference type="Google" id="ProtNLM"/>
    </source>
</evidence>
<feature type="repeat" description="ANK" evidence="3">
    <location>
        <begin position="533"/>
        <end position="565"/>
    </location>
</feature>
<dbReference type="EMBL" id="BLKC01000136">
    <property type="protein sequence ID" value="GFF56429.1"/>
    <property type="molecule type" value="Genomic_DNA"/>
</dbReference>
<name>A0A8H3SCY9_9EURO</name>
<dbReference type="SMART" id="SM00248">
    <property type="entry name" value="ANK"/>
    <property type="match status" value="6"/>
</dbReference>
<sequence>MDPLSSIGSVLAIATAAAQICKAISRLRAFGEVPTRVYALRNEVTELEIVLRQIAGLLQQNGLTSDADQESLEVILKRTKDHLASLAETLKRVGHAFDGGKAKFIRRSAIWLNERELFQGLQDDIRAAKANLNILLGASNSVSVLTTTDETELHSNSISQALDQYQIALNNRMDQQYQGLNDRLDALSQIFLTEALQYRKESKETSILSEKTTSGSPDNETLRVHFAHYIPCRNWCPCSCHAKRKSRVTVPGIMESIFGKVFIGYTGLPILNKQCDFRGCKDRQKSAVTMEYWLPWWFVSKNLRLYIKDLPTTGPQLQLSTARRVPDASQSIAFAMQGNIEGLKYLFAQGLASPRDVSNSRGYSLVRWALYGGMHQYQTVQFLIDQGALVDDISYDNVWDFIFRGKCNDKEKWGLRCITEGGDGDWVEEQNFPLVHRIIFGLSSKSLKTELEENPNAVYATDGQRRTALDWATARAQLEDIRLLLSYGADPNSMDLTGRTTVLHAVDSHSVPCLRLILEAGGDPNPTLPKGVFRSSPLTAAGFAGMPEMLELLLEFGANPNACNPEGLTSLHSVARTQNVDCIAVLLRFGADLDAISNDGWTPLTTAIVYNNHQVLQCFVDHCYEYVMTAHLRGTQLLPIVAEHADIETMLILASSHILKLPSEIEDEGITASRHNLQQRWDYDERLSEAFEELITIAQAEDVDVGSIDTIMESGLFVSARSSFHSELAEAVAELNSPSLTFPDGSVGKADLEEDLLGPGEKKSPPNSGI</sequence>
<proteinExistence type="predicted"/>
<dbReference type="Pfam" id="PF00023">
    <property type="entry name" value="Ank"/>
    <property type="match status" value="1"/>
</dbReference>
<dbReference type="Gene3D" id="1.25.40.20">
    <property type="entry name" value="Ankyrin repeat-containing domain"/>
    <property type="match status" value="1"/>
</dbReference>
<keyword evidence="1" id="KW-0677">Repeat</keyword>
<organism evidence="5 6">
    <name type="scientific">Aspergillus udagawae</name>
    <dbReference type="NCBI Taxonomy" id="91492"/>
    <lineage>
        <taxon>Eukaryota</taxon>
        <taxon>Fungi</taxon>
        <taxon>Dikarya</taxon>
        <taxon>Ascomycota</taxon>
        <taxon>Pezizomycotina</taxon>
        <taxon>Eurotiomycetes</taxon>
        <taxon>Eurotiomycetidae</taxon>
        <taxon>Eurotiales</taxon>
        <taxon>Aspergillaceae</taxon>
        <taxon>Aspergillus</taxon>
        <taxon>Aspergillus subgen. Fumigati</taxon>
    </lineage>
</organism>
<feature type="region of interest" description="Disordered" evidence="4">
    <location>
        <begin position="742"/>
        <end position="770"/>
    </location>
</feature>
<evidence type="ECO:0000256" key="2">
    <source>
        <dbReference type="ARBA" id="ARBA00023043"/>
    </source>
</evidence>
<keyword evidence="2 3" id="KW-0040">ANK repeat</keyword>
<comment type="caution">
    <text evidence="5">The sequence shown here is derived from an EMBL/GenBank/DDBJ whole genome shotgun (WGS) entry which is preliminary data.</text>
</comment>
<dbReference type="PROSITE" id="PS50088">
    <property type="entry name" value="ANK_REPEAT"/>
    <property type="match status" value="3"/>
</dbReference>
<reference evidence="5 6" key="1">
    <citation type="submission" date="2020-01" db="EMBL/GenBank/DDBJ databases">
        <title>Draft genome sequence of Aspergillus udagawae IFM 46972.</title>
        <authorList>
            <person name="Takahashi H."/>
            <person name="Yaguchi T."/>
        </authorList>
    </citation>
    <scope>NUCLEOTIDE SEQUENCE [LARGE SCALE GENOMIC DNA]</scope>
    <source>
        <strain evidence="5 6">IFM 46972</strain>
    </source>
</reference>
<evidence type="ECO:0000313" key="6">
    <source>
        <dbReference type="Proteomes" id="UP000465221"/>
    </source>
</evidence>
<dbReference type="Proteomes" id="UP000465221">
    <property type="component" value="Unassembled WGS sequence"/>
</dbReference>
<evidence type="ECO:0000313" key="5">
    <source>
        <dbReference type="EMBL" id="GFF56429.1"/>
    </source>
</evidence>
<dbReference type="InterPro" id="IPR036770">
    <property type="entry name" value="Ankyrin_rpt-contain_sf"/>
</dbReference>
<dbReference type="Pfam" id="PF12796">
    <property type="entry name" value="Ank_2"/>
    <property type="match status" value="1"/>
</dbReference>
<feature type="repeat" description="ANK" evidence="3">
    <location>
        <begin position="464"/>
        <end position="496"/>
    </location>
</feature>
<evidence type="ECO:0000256" key="3">
    <source>
        <dbReference type="PROSITE-ProRule" id="PRU00023"/>
    </source>
</evidence>
<feature type="repeat" description="ANK" evidence="3">
    <location>
        <begin position="566"/>
        <end position="598"/>
    </location>
</feature>
<dbReference type="PROSITE" id="PS50297">
    <property type="entry name" value="ANK_REP_REGION"/>
    <property type="match status" value="2"/>
</dbReference>
<evidence type="ECO:0000256" key="4">
    <source>
        <dbReference type="SAM" id="MobiDB-lite"/>
    </source>
</evidence>
<gene>
    <name evidence="5" type="ORF">IFM46972_10511</name>
</gene>
<dbReference type="InterPro" id="IPR002110">
    <property type="entry name" value="Ankyrin_rpt"/>
</dbReference>
<dbReference type="AlphaFoldDB" id="A0A8H3SCY9"/>
<dbReference type="PANTHER" id="PTHR24198">
    <property type="entry name" value="ANKYRIN REPEAT AND PROTEIN KINASE DOMAIN-CONTAINING PROTEIN"/>
    <property type="match status" value="1"/>
</dbReference>